<protein>
    <submittedName>
        <fullName evidence="1">Uncharacterized protein</fullName>
    </submittedName>
</protein>
<comment type="caution">
    <text evidence="1">The sequence shown here is derived from an EMBL/GenBank/DDBJ whole genome shotgun (WGS) entry which is preliminary data.</text>
</comment>
<keyword evidence="2" id="KW-1185">Reference proteome</keyword>
<organism evidence="1 2">
    <name type="scientific">Rudanella paleaurantiibacter</name>
    <dbReference type="NCBI Taxonomy" id="2614655"/>
    <lineage>
        <taxon>Bacteria</taxon>
        <taxon>Pseudomonadati</taxon>
        <taxon>Bacteroidota</taxon>
        <taxon>Cytophagia</taxon>
        <taxon>Cytophagales</taxon>
        <taxon>Cytophagaceae</taxon>
        <taxon>Rudanella</taxon>
    </lineage>
</organism>
<dbReference type="Proteomes" id="UP000488299">
    <property type="component" value="Unassembled WGS sequence"/>
</dbReference>
<evidence type="ECO:0000313" key="2">
    <source>
        <dbReference type="Proteomes" id="UP000488299"/>
    </source>
</evidence>
<evidence type="ECO:0000313" key="1">
    <source>
        <dbReference type="EMBL" id="KAB7728640.1"/>
    </source>
</evidence>
<accession>A0A7J5TW10</accession>
<reference evidence="1 2" key="1">
    <citation type="submission" date="2019-10" db="EMBL/GenBank/DDBJ databases">
        <title>Rudanella paleaurantiibacter sp. nov., isolated from sludge.</title>
        <authorList>
            <person name="Xu S.Q."/>
        </authorList>
    </citation>
    <scope>NUCLEOTIDE SEQUENCE [LARGE SCALE GENOMIC DNA]</scope>
    <source>
        <strain evidence="1 2">HX-22-17</strain>
    </source>
</reference>
<name>A0A7J5TW10_9BACT</name>
<dbReference type="RefSeq" id="WP_152125535.1">
    <property type="nucleotide sequence ID" value="NZ_WELI01000007.1"/>
</dbReference>
<gene>
    <name evidence="1" type="ORF">F5984_17525</name>
</gene>
<sequence length="120" mass="12793">MNPEKDIHAKTTDLLDQTMDLLEGNVAEMTPQNGKGIIDQWIEQLRHSENTTGLAGSLEQLKNGLEGTGPDPAELSQLLQTMSEQARQLGVTLGPEGDLSVRIEGLAAALRTAAGQFGQA</sequence>
<dbReference type="AlphaFoldDB" id="A0A7J5TW10"/>
<proteinExistence type="predicted"/>
<dbReference type="EMBL" id="WELI01000007">
    <property type="protein sequence ID" value="KAB7728640.1"/>
    <property type="molecule type" value="Genomic_DNA"/>
</dbReference>